<comment type="caution">
    <text evidence="2">The sequence shown here is derived from an EMBL/GenBank/DDBJ whole genome shotgun (WGS) entry which is preliminary data.</text>
</comment>
<reference evidence="2" key="1">
    <citation type="submission" date="2023-06" db="EMBL/GenBank/DDBJ databases">
        <authorList>
            <consortium name="Lawrence Berkeley National Laboratory"/>
            <person name="Ahrendt S."/>
            <person name="Sahu N."/>
            <person name="Indic B."/>
            <person name="Wong-Bajracharya J."/>
            <person name="Merenyi Z."/>
            <person name="Ke H.-M."/>
            <person name="Monk M."/>
            <person name="Kocsube S."/>
            <person name="Drula E."/>
            <person name="Lipzen A."/>
            <person name="Balint B."/>
            <person name="Henrissat B."/>
            <person name="Andreopoulos B."/>
            <person name="Martin F.M."/>
            <person name="Harder C.B."/>
            <person name="Rigling D."/>
            <person name="Ford K.L."/>
            <person name="Foster G.D."/>
            <person name="Pangilinan J."/>
            <person name="Papanicolaou A."/>
            <person name="Barry K."/>
            <person name="LaButti K."/>
            <person name="Viragh M."/>
            <person name="Koriabine M."/>
            <person name="Yan M."/>
            <person name="Riley R."/>
            <person name="Champramary S."/>
            <person name="Plett K.L."/>
            <person name="Tsai I.J."/>
            <person name="Slot J."/>
            <person name="Sipos G."/>
            <person name="Plett J."/>
            <person name="Nagy L.G."/>
            <person name="Grigoriev I.V."/>
        </authorList>
    </citation>
    <scope>NUCLEOTIDE SEQUENCE</scope>
    <source>
        <strain evidence="2">HWK02</strain>
    </source>
</reference>
<dbReference type="Proteomes" id="UP001175228">
    <property type="component" value="Unassembled WGS sequence"/>
</dbReference>
<sequence length="346" mass="38240">MAKPECTSIGTLLSVDVYEAFYGNSNLDLDLMETDAKKLVNHFRPGLDRESTPTYSLYKLLHAMLDHAPCTEGKCYVISVLHAIPRTESALLVVAKAWLSNLIFQMLALNRLRSPVSGKQTPTIDETAIYIERADRTEQNSLRDQVAEREHHHCAVTDFVDATLNIPGSTDPRAHMVAAHIMPLSLNSSDKAKSIRDLTTTWDLLRNWTSIDFRALSGSDINTPKNAIFMTSDCHKDFGNFQFYFDGFAFPEPNKYMVCSVNANPLIGLRVREAVCEFNAHPSIASPDSHLLAIHAAFAKVLYACTGAGGHFDSVLRDMEEVKVLSSDGGTDIGTLLSSRLAISVF</sequence>
<proteinExistence type="predicted"/>
<evidence type="ECO:0000313" key="2">
    <source>
        <dbReference type="EMBL" id="KAK0474304.1"/>
    </source>
</evidence>
<gene>
    <name evidence="2" type="ORF">EDD18DRAFT_1221667</name>
</gene>
<feature type="domain" description="HNH nuclease" evidence="1">
    <location>
        <begin position="154"/>
        <end position="246"/>
    </location>
</feature>
<evidence type="ECO:0000259" key="1">
    <source>
        <dbReference type="Pfam" id="PF13391"/>
    </source>
</evidence>
<keyword evidence="3" id="KW-1185">Reference proteome</keyword>
<organism evidence="2 3">
    <name type="scientific">Armillaria luteobubalina</name>
    <dbReference type="NCBI Taxonomy" id="153913"/>
    <lineage>
        <taxon>Eukaryota</taxon>
        <taxon>Fungi</taxon>
        <taxon>Dikarya</taxon>
        <taxon>Basidiomycota</taxon>
        <taxon>Agaricomycotina</taxon>
        <taxon>Agaricomycetes</taxon>
        <taxon>Agaricomycetidae</taxon>
        <taxon>Agaricales</taxon>
        <taxon>Marasmiineae</taxon>
        <taxon>Physalacriaceae</taxon>
        <taxon>Armillaria</taxon>
    </lineage>
</organism>
<dbReference type="AlphaFoldDB" id="A0AA39NZB2"/>
<dbReference type="Pfam" id="PF13391">
    <property type="entry name" value="HNH_2"/>
    <property type="match status" value="1"/>
</dbReference>
<protein>
    <recommendedName>
        <fullName evidence="1">HNH nuclease domain-containing protein</fullName>
    </recommendedName>
</protein>
<accession>A0AA39NZB2</accession>
<name>A0AA39NZB2_9AGAR</name>
<evidence type="ECO:0000313" key="3">
    <source>
        <dbReference type="Proteomes" id="UP001175228"/>
    </source>
</evidence>
<dbReference type="EMBL" id="JAUEPU010000178">
    <property type="protein sequence ID" value="KAK0474304.1"/>
    <property type="molecule type" value="Genomic_DNA"/>
</dbReference>
<dbReference type="InterPro" id="IPR003615">
    <property type="entry name" value="HNH_nuc"/>
</dbReference>